<reference evidence="8 9" key="1">
    <citation type="journal article" date="2017" name="Infect. Genet. Evol.">
        <title>Comparative genome analysis of fish pathogen Flavobacterium columnare reveals extensive sequence diversity within the species.</title>
        <authorList>
            <person name="Kayansamruaj P."/>
            <person name="Dong H.T."/>
            <person name="Hirono I."/>
            <person name="Kondo H."/>
            <person name="Senapin S."/>
            <person name="Rodkhum C."/>
        </authorList>
    </citation>
    <scope>NUCLEOTIDE SEQUENCE [LARGE SCALE GENOMIC DNA]</scope>
    <source>
        <strain evidence="8 9">1215</strain>
    </source>
</reference>
<keyword evidence="4 5" id="KW-0472">Membrane</keyword>
<proteinExistence type="predicted"/>
<protein>
    <submittedName>
        <fullName evidence="8">Secretion protein HlyD</fullName>
    </submittedName>
</protein>
<dbReference type="InterPro" id="IPR050739">
    <property type="entry name" value="MFP"/>
</dbReference>
<evidence type="ECO:0000256" key="4">
    <source>
        <dbReference type="ARBA" id="ARBA00023136"/>
    </source>
</evidence>
<keyword evidence="3 5" id="KW-1133">Transmembrane helix</keyword>
<dbReference type="Gene3D" id="1.10.287.470">
    <property type="entry name" value="Helix hairpin bin"/>
    <property type="match status" value="1"/>
</dbReference>
<name>A0A246GIN2_9FLAO</name>
<evidence type="ECO:0000313" key="9">
    <source>
        <dbReference type="Proteomes" id="UP000197768"/>
    </source>
</evidence>
<dbReference type="PANTHER" id="PTHR30386:SF26">
    <property type="entry name" value="TRANSPORT PROTEIN COMB"/>
    <property type="match status" value="1"/>
</dbReference>
<sequence>MKFSTDPIHTQETLISRYATRSKSLYILMVVVVLAVLGALPFIYVDISSQSRGIIRSQQDKVPLQTVVSGKIISCLLKNNKLVKKGDTLVKIAQDNLQTEKASTQATVNDNQILLNDLQQAVAGQGEQLRTAVMVQEWYSYTSRRNELLEKYHFAQQEHDRQKKLFDKGVISASEFEKFLHATKTAQQAVAVLEKSQKAQWQNRHRELSVQSKNLTGTIQKIATESKNYYVTAPVSGVITEFSGVQVGSFFTPSQPIAVITPIDQQLVECTISPNDIGLIHKNQEVKFQMDAFNYNQWGLLTGRVIDIDKNITLQENQAFFKVRCALNSPILQLKSGYTTRATNGMTLTARYTLTRRSLFDLLFDKMDDWLNPKLVSVQ</sequence>
<evidence type="ECO:0000256" key="5">
    <source>
        <dbReference type="SAM" id="Phobius"/>
    </source>
</evidence>
<dbReference type="Gene3D" id="2.40.30.170">
    <property type="match status" value="1"/>
</dbReference>
<dbReference type="Gene3D" id="2.40.50.100">
    <property type="match status" value="1"/>
</dbReference>
<dbReference type="SUPFAM" id="SSF111369">
    <property type="entry name" value="HlyD-like secretion proteins"/>
    <property type="match status" value="1"/>
</dbReference>
<feature type="domain" description="Multidrug resistance protein MdtA-like barrel-sandwich hybrid" evidence="6">
    <location>
        <begin position="62"/>
        <end position="260"/>
    </location>
</feature>
<dbReference type="Pfam" id="PF26002">
    <property type="entry name" value="Beta-barrel_AprE"/>
    <property type="match status" value="1"/>
</dbReference>
<feature type="domain" description="AprE-like beta-barrel" evidence="7">
    <location>
        <begin position="267"/>
        <end position="350"/>
    </location>
</feature>
<evidence type="ECO:0000256" key="1">
    <source>
        <dbReference type="ARBA" id="ARBA00004167"/>
    </source>
</evidence>
<dbReference type="EMBL" id="MTCZ01000056">
    <property type="protein sequence ID" value="OWP84076.1"/>
    <property type="molecule type" value="Genomic_DNA"/>
</dbReference>
<feature type="transmembrane region" description="Helical" evidence="5">
    <location>
        <begin position="25"/>
        <end position="45"/>
    </location>
</feature>
<dbReference type="InterPro" id="IPR058982">
    <property type="entry name" value="Beta-barrel_AprE"/>
</dbReference>
<evidence type="ECO:0000256" key="3">
    <source>
        <dbReference type="ARBA" id="ARBA00022989"/>
    </source>
</evidence>
<comment type="caution">
    <text evidence="8">The sequence shown here is derived from an EMBL/GenBank/DDBJ whole genome shotgun (WGS) entry which is preliminary data.</text>
</comment>
<organism evidence="8 9">
    <name type="scientific">Flavobacterium davisii</name>
    <dbReference type="NCBI Taxonomy" id="2906077"/>
    <lineage>
        <taxon>Bacteria</taxon>
        <taxon>Pseudomonadati</taxon>
        <taxon>Bacteroidota</taxon>
        <taxon>Flavobacteriia</taxon>
        <taxon>Flavobacteriales</taxon>
        <taxon>Flavobacteriaceae</taxon>
        <taxon>Flavobacterium</taxon>
    </lineage>
</organism>
<gene>
    <name evidence="8" type="ORF">BWK59_07170</name>
</gene>
<dbReference type="InterPro" id="IPR058625">
    <property type="entry name" value="MdtA-like_BSH"/>
</dbReference>
<dbReference type="GO" id="GO:0016020">
    <property type="term" value="C:membrane"/>
    <property type="evidence" value="ECO:0007669"/>
    <property type="project" value="UniProtKB-SubCell"/>
</dbReference>
<evidence type="ECO:0000256" key="2">
    <source>
        <dbReference type="ARBA" id="ARBA00022692"/>
    </source>
</evidence>
<accession>A0A246GIN2</accession>
<comment type="subcellular location">
    <subcellularLocation>
        <location evidence="1">Membrane</location>
        <topology evidence="1">Single-pass membrane protein</topology>
    </subcellularLocation>
</comment>
<evidence type="ECO:0000313" key="8">
    <source>
        <dbReference type="EMBL" id="OWP84076.1"/>
    </source>
</evidence>
<dbReference type="PANTHER" id="PTHR30386">
    <property type="entry name" value="MEMBRANE FUSION SUBUNIT OF EMRAB-TOLC MULTIDRUG EFFLUX PUMP"/>
    <property type="match status" value="1"/>
</dbReference>
<dbReference type="AlphaFoldDB" id="A0A246GIN2"/>
<evidence type="ECO:0000259" key="6">
    <source>
        <dbReference type="Pfam" id="PF25917"/>
    </source>
</evidence>
<evidence type="ECO:0000259" key="7">
    <source>
        <dbReference type="Pfam" id="PF26002"/>
    </source>
</evidence>
<dbReference type="Proteomes" id="UP000197768">
    <property type="component" value="Unassembled WGS sequence"/>
</dbReference>
<keyword evidence="2 5" id="KW-0812">Transmembrane</keyword>
<dbReference type="Pfam" id="PF25917">
    <property type="entry name" value="BSH_RND"/>
    <property type="match status" value="1"/>
</dbReference>